<name>A0A8B9PVU6_APTOW</name>
<evidence type="ECO:0000313" key="1">
    <source>
        <dbReference type="Ensembl" id="ENSAOWP00000017426.1"/>
    </source>
</evidence>
<reference evidence="1" key="1">
    <citation type="submission" date="2025-08" db="UniProtKB">
        <authorList>
            <consortium name="Ensembl"/>
        </authorList>
    </citation>
    <scope>IDENTIFICATION</scope>
</reference>
<reference evidence="1" key="2">
    <citation type="submission" date="2025-09" db="UniProtKB">
        <authorList>
            <consortium name="Ensembl"/>
        </authorList>
    </citation>
    <scope>IDENTIFICATION</scope>
</reference>
<dbReference type="Proteomes" id="UP000694424">
    <property type="component" value="Unplaced"/>
</dbReference>
<proteinExistence type="predicted"/>
<keyword evidence="2" id="KW-1185">Reference proteome</keyword>
<evidence type="ECO:0000313" key="2">
    <source>
        <dbReference type="Proteomes" id="UP000694424"/>
    </source>
</evidence>
<dbReference type="AlphaFoldDB" id="A0A8B9PVU6"/>
<accession>A0A8B9PVU6</accession>
<organism evidence="1 2">
    <name type="scientific">Apteryx owenii</name>
    <name type="common">Little spotted kiwi</name>
    <dbReference type="NCBI Taxonomy" id="8824"/>
    <lineage>
        <taxon>Eukaryota</taxon>
        <taxon>Metazoa</taxon>
        <taxon>Chordata</taxon>
        <taxon>Craniata</taxon>
        <taxon>Vertebrata</taxon>
        <taxon>Euteleostomi</taxon>
        <taxon>Archelosauria</taxon>
        <taxon>Archosauria</taxon>
        <taxon>Dinosauria</taxon>
        <taxon>Saurischia</taxon>
        <taxon>Theropoda</taxon>
        <taxon>Coelurosauria</taxon>
        <taxon>Aves</taxon>
        <taxon>Palaeognathae</taxon>
        <taxon>Apterygiformes</taxon>
        <taxon>Apterygidae</taxon>
        <taxon>Apteryx</taxon>
    </lineage>
</organism>
<sequence length="128" mass="14081">CLLFHILPFSRFKYFISQPGIIHWINVQAAPFGKSLAVRPSPVFLPERRPFMSGATVLAAWLVLRARFLPRERLCLGAAAAGKPGKKRSCPARAGLSRDPVAGNCCRWSRARAEGARELLTSFCSRAG</sequence>
<dbReference type="Ensembl" id="ENSAOWT00000019773.1">
    <property type="protein sequence ID" value="ENSAOWP00000017426.1"/>
    <property type="gene ID" value="ENSAOWG00000011919.1"/>
</dbReference>
<protein>
    <submittedName>
        <fullName evidence="1">Uncharacterized protein</fullName>
    </submittedName>
</protein>